<evidence type="ECO:0000259" key="2">
    <source>
        <dbReference type="Pfam" id="PF19051"/>
    </source>
</evidence>
<dbReference type="InterPro" id="IPR036291">
    <property type="entry name" value="NAD(P)-bd_dom_sf"/>
</dbReference>
<dbReference type="Gene3D" id="3.40.50.720">
    <property type="entry name" value="NAD(P)-binding Rossmann-like Domain"/>
    <property type="match status" value="1"/>
</dbReference>
<dbReference type="GO" id="GO:0000166">
    <property type="term" value="F:nucleotide binding"/>
    <property type="evidence" value="ECO:0007669"/>
    <property type="project" value="InterPro"/>
</dbReference>
<dbReference type="PANTHER" id="PTHR43818:SF5">
    <property type="entry name" value="OXIDOREDUCTASE FAMILY PROTEIN"/>
    <property type="match status" value="1"/>
</dbReference>
<name>A0A7S7NQH0_PALFE</name>
<feature type="domain" description="Gfo/Idh/MocA-like oxidoreductase bacterial type C-terminal" evidence="2">
    <location>
        <begin position="201"/>
        <end position="253"/>
    </location>
</feature>
<dbReference type="EMBL" id="CP063849">
    <property type="protein sequence ID" value="QOY87883.1"/>
    <property type="molecule type" value="Genomic_DNA"/>
</dbReference>
<dbReference type="InterPro" id="IPR050463">
    <property type="entry name" value="Gfo/Idh/MocA_oxidrdct_glycsds"/>
</dbReference>
<dbReference type="InterPro" id="IPR043906">
    <property type="entry name" value="Gfo/Idh/MocA_OxRdtase_bact_C"/>
</dbReference>
<dbReference type="PANTHER" id="PTHR43818">
    <property type="entry name" value="BCDNA.GH03377"/>
    <property type="match status" value="1"/>
</dbReference>
<dbReference type="Pfam" id="PF01408">
    <property type="entry name" value="GFO_IDH_MocA"/>
    <property type="match status" value="1"/>
</dbReference>
<organism evidence="3 4">
    <name type="scientific">Paludibaculum fermentans</name>
    <dbReference type="NCBI Taxonomy" id="1473598"/>
    <lineage>
        <taxon>Bacteria</taxon>
        <taxon>Pseudomonadati</taxon>
        <taxon>Acidobacteriota</taxon>
        <taxon>Terriglobia</taxon>
        <taxon>Bryobacterales</taxon>
        <taxon>Bryobacteraceae</taxon>
        <taxon>Paludibaculum</taxon>
    </lineage>
</organism>
<evidence type="ECO:0000313" key="3">
    <source>
        <dbReference type="EMBL" id="QOY87883.1"/>
    </source>
</evidence>
<dbReference type="SUPFAM" id="SSF51735">
    <property type="entry name" value="NAD(P)-binding Rossmann-fold domains"/>
    <property type="match status" value="1"/>
</dbReference>
<gene>
    <name evidence="3" type="ORF">IRI77_34970</name>
</gene>
<feature type="domain" description="Gfo/Idh/MocA-like oxidoreductase N-terminal" evidence="1">
    <location>
        <begin position="36"/>
        <end position="159"/>
    </location>
</feature>
<evidence type="ECO:0000313" key="4">
    <source>
        <dbReference type="Proteomes" id="UP000593892"/>
    </source>
</evidence>
<dbReference type="RefSeq" id="WP_194449550.1">
    <property type="nucleotide sequence ID" value="NZ_CP063849.1"/>
</dbReference>
<keyword evidence="4" id="KW-1185">Reference proteome</keyword>
<accession>A0A7S7NQH0</accession>
<dbReference type="KEGG" id="pfer:IRI77_34970"/>
<proteinExistence type="predicted"/>
<reference evidence="3 4" key="1">
    <citation type="submission" date="2020-10" db="EMBL/GenBank/DDBJ databases">
        <title>Complete genome sequence of Paludibaculum fermentans P105T, a facultatively anaerobic acidobacterium capable of dissimilatory Fe(III) reduction.</title>
        <authorList>
            <person name="Dedysh S.N."/>
            <person name="Beletsky A.V."/>
            <person name="Kulichevskaya I.S."/>
            <person name="Mardanov A.V."/>
            <person name="Ravin N.V."/>
        </authorList>
    </citation>
    <scope>NUCLEOTIDE SEQUENCE [LARGE SCALE GENOMIC DNA]</scope>
    <source>
        <strain evidence="3 4">P105</strain>
    </source>
</reference>
<evidence type="ECO:0000259" key="1">
    <source>
        <dbReference type="Pfam" id="PF01408"/>
    </source>
</evidence>
<feature type="domain" description="Gfo/Idh/MocA-like oxidoreductase bacterial type C-terminal" evidence="2">
    <location>
        <begin position="372"/>
        <end position="441"/>
    </location>
</feature>
<dbReference type="Proteomes" id="UP000593892">
    <property type="component" value="Chromosome"/>
</dbReference>
<protein>
    <submittedName>
        <fullName evidence="3">Gfo/Idh/MocA family oxidoreductase</fullName>
    </submittedName>
</protein>
<sequence length="452" mass="50857">MNQSETWSRRKFIGTSSAAWMTAAGAQRVLGANDKVRVAVCGVRKRGWDHVRQFAKLPNVEVAAICEVDENVLNGRLKDMEKLGLPKPKTYFDVRRLLEDKSIDAVSVATPTSWHALIGIWACQAGKDAYVEKPCSHNWWEGRQLVAAAKKYNRIVQHGTQGRSRKSGMEAMTKLHEGLIGDIYMARGLCYKRRDTIGKTPAEPTPAGVHYDLWTGPAPLRPFTKNHFHYNWHWFWDYGNGDLGNQGIHQVDMARHGMQLKFPNKITAMGGHFVFDDDQETPNTLSCAFQYDLPGGKRKMIEFEVRHWITNREAEIGTDFMYSQGQGPNTIGTIFYGANGYLAVGDEDTLNGYRSYIGKDMIPGPTHHEGGDHFANFIDVVRSRKQEDLHAPIEEGHISCTLVHLANASYRLGRTLNFDPVAEKVIGDDAANRLLRDADRGYRAPFVIPDKV</sequence>
<dbReference type="SUPFAM" id="SSF55347">
    <property type="entry name" value="Glyceraldehyde-3-phosphate dehydrogenase-like, C-terminal domain"/>
    <property type="match status" value="1"/>
</dbReference>
<dbReference type="InterPro" id="IPR000683">
    <property type="entry name" value="Gfo/Idh/MocA-like_OxRdtase_N"/>
</dbReference>
<dbReference type="Pfam" id="PF19051">
    <property type="entry name" value="GFO_IDH_MocA_C2"/>
    <property type="match status" value="2"/>
</dbReference>
<dbReference type="AlphaFoldDB" id="A0A7S7NQH0"/>
<dbReference type="Gene3D" id="3.30.360.10">
    <property type="entry name" value="Dihydrodipicolinate Reductase, domain 2"/>
    <property type="match status" value="1"/>
</dbReference>